<sequence>MEEKKITPTIENASCPLPLRHNDRIVLGHGSGGRMTEELIQHVFLTHFKHPELLLGNDFASLLPPQTDAHQGRLSVSTDAHIVKPLFFPGGDIGKLAVSGTVNDVAMSGAIPLFLTASFIIEEGLSIQVLEKVVESMAYTAEEAGVAVIAGDTKVAERGSVDQLFISTSGIGWIPEGRTINGQSAQIGDSILISGTMGDHGIAVLAERGELGFSTTIQSDVAPLNGMIAELLKAAPHTHVLRDPTRGGVATTLNEIARQSRVSMLLQEEALPVKKQVQAACEMLGFDPLYIANEGKLLAVVPEAETEQALNALRAHPLGKDAALLGKVIAFENETPRVLLQTLIGGKRIVDVLSGELLPRIC</sequence>
<dbReference type="SUPFAM" id="SSF56042">
    <property type="entry name" value="PurM C-terminal domain-like"/>
    <property type="match status" value="1"/>
</dbReference>
<organism evidence="4 5">
    <name type="scientific">Anaerolinea thermophila</name>
    <dbReference type="NCBI Taxonomy" id="167964"/>
    <lineage>
        <taxon>Bacteria</taxon>
        <taxon>Bacillati</taxon>
        <taxon>Chloroflexota</taxon>
        <taxon>Anaerolineae</taxon>
        <taxon>Anaerolineales</taxon>
        <taxon>Anaerolineaceae</taxon>
        <taxon>Anaerolinea</taxon>
    </lineage>
</organism>
<dbReference type="PIRSF" id="PIRSF005644">
    <property type="entry name" value="Hdrgns_mtr_HypE"/>
    <property type="match status" value="1"/>
</dbReference>
<comment type="caution">
    <text evidence="4">The sequence shown here is derived from an EMBL/GenBank/DDBJ whole genome shotgun (WGS) entry which is preliminary data.</text>
</comment>
<evidence type="ECO:0000256" key="1">
    <source>
        <dbReference type="ARBA" id="ARBA00006243"/>
    </source>
</evidence>
<dbReference type="InterPro" id="IPR010918">
    <property type="entry name" value="PurM-like_C_dom"/>
</dbReference>
<dbReference type="Proteomes" id="UP000064249">
    <property type="component" value="Unassembled WGS sequence"/>
</dbReference>
<dbReference type="GO" id="GO:0051604">
    <property type="term" value="P:protein maturation"/>
    <property type="evidence" value="ECO:0007669"/>
    <property type="project" value="TreeGrafter"/>
</dbReference>
<dbReference type="Pfam" id="PF00586">
    <property type="entry name" value="AIRS"/>
    <property type="match status" value="1"/>
</dbReference>
<dbReference type="PANTHER" id="PTHR30303:SF0">
    <property type="entry name" value="CARBAMOYL DEHYDRATASE HYPE"/>
    <property type="match status" value="1"/>
</dbReference>
<feature type="domain" description="PurM-like C-terminal" evidence="3">
    <location>
        <begin position="187"/>
        <end position="331"/>
    </location>
</feature>
<evidence type="ECO:0000313" key="4">
    <source>
        <dbReference type="EMBL" id="KUK47063.1"/>
    </source>
</evidence>
<reference evidence="4 5" key="1">
    <citation type="journal article" date="2015" name="MBio">
        <title>Genome-Resolved Metagenomic Analysis Reveals Roles for Candidate Phyla and Other Microbial Community Members in Biogeochemical Transformations in Oil Reservoirs.</title>
        <authorList>
            <person name="Hu P."/>
            <person name="Tom L."/>
            <person name="Singh A."/>
            <person name="Thomas B.C."/>
            <person name="Baker B.J."/>
            <person name="Piceno Y.M."/>
            <person name="Andersen G.L."/>
            <person name="Banfield J.F."/>
        </authorList>
    </citation>
    <scope>NUCLEOTIDE SEQUENCE [LARGE SCALE GENOMIC DNA]</scope>
    <source>
        <strain evidence="4">46_16</strain>
    </source>
</reference>
<dbReference type="PATRIC" id="fig|167964.4.peg.299"/>
<proteinExistence type="inferred from homology"/>
<dbReference type="AlphaFoldDB" id="A0A117LH75"/>
<name>A0A117LH75_9CHLR</name>
<dbReference type="InterPro" id="IPR016188">
    <property type="entry name" value="PurM-like_N"/>
</dbReference>
<dbReference type="CDD" id="cd02197">
    <property type="entry name" value="HypE"/>
    <property type="match status" value="1"/>
</dbReference>
<evidence type="ECO:0000313" key="5">
    <source>
        <dbReference type="Proteomes" id="UP000064249"/>
    </source>
</evidence>
<protein>
    <submittedName>
        <fullName evidence="4">Hydrogenase formation protein HypE</fullName>
    </submittedName>
</protein>
<dbReference type="Gene3D" id="3.90.650.10">
    <property type="entry name" value="PurM-like C-terminal domain"/>
    <property type="match status" value="1"/>
</dbReference>
<feature type="domain" description="PurM-like N-terminal" evidence="2">
    <location>
        <begin position="71"/>
        <end position="173"/>
    </location>
</feature>
<dbReference type="NCBIfam" id="TIGR02124">
    <property type="entry name" value="hypE"/>
    <property type="match status" value="1"/>
</dbReference>
<dbReference type="Gene3D" id="3.30.1330.10">
    <property type="entry name" value="PurM-like, N-terminal domain"/>
    <property type="match status" value="1"/>
</dbReference>
<dbReference type="Pfam" id="PF02769">
    <property type="entry name" value="AIRS_C"/>
    <property type="match status" value="1"/>
</dbReference>
<gene>
    <name evidence="4" type="ORF">XD73_0009</name>
</gene>
<dbReference type="SUPFAM" id="SSF55326">
    <property type="entry name" value="PurM N-terminal domain-like"/>
    <property type="match status" value="1"/>
</dbReference>
<comment type="similarity">
    <text evidence="1">Belongs to the HypE family.</text>
</comment>
<dbReference type="InterPro" id="IPR036676">
    <property type="entry name" value="PurM-like_C_sf"/>
</dbReference>
<dbReference type="PANTHER" id="PTHR30303">
    <property type="entry name" value="HYDROGENASE ISOENZYMES FORMATION PROTEIN HYPE"/>
    <property type="match status" value="1"/>
</dbReference>
<dbReference type="InterPro" id="IPR036921">
    <property type="entry name" value="PurM-like_N_sf"/>
</dbReference>
<dbReference type="InterPro" id="IPR011854">
    <property type="entry name" value="HypE"/>
</dbReference>
<evidence type="ECO:0000259" key="3">
    <source>
        <dbReference type="Pfam" id="PF02769"/>
    </source>
</evidence>
<accession>A0A117LH75</accession>
<evidence type="ECO:0000259" key="2">
    <source>
        <dbReference type="Pfam" id="PF00586"/>
    </source>
</evidence>
<dbReference type="EMBL" id="LGFU01000001">
    <property type="protein sequence ID" value="KUK47063.1"/>
    <property type="molecule type" value="Genomic_DNA"/>
</dbReference>